<feature type="signal peptide" evidence="2">
    <location>
        <begin position="1"/>
        <end position="25"/>
    </location>
</feature>
<feature type="chain" id="PRO_5047094969" evidence="2">
    <location>
        <begin position="26"/>
        <end position="400"/>
    </location>
</feature>
<comment type="caution">
    <text evidence="5">The sequence shown here is derived from an EMBL/GenBank/DDBJ whole genome shotgun (WGS) entry which is preliminary data.</text>
</comment>
<feature type="transmembrane region" description="Helical" evidence="1">
    <location>
        <begin position="322"/>
        <end position="342"/>
    </location>
</feature>
<feature type="domain" description="Lnb N-terminal periplasmic" evidence="3">
    <location>
        <begin position="26"/>
        <end position="189"/>
    </location>
</feature>
<keyword evidence="1" id="KW-0472">Membrane</keyword>
<evidence type="ECO:0000259" key="3">
    <source>
        <dbReference type="Pfam" id="PF13387"/>
    </source>
</evidence>
<reference evidence="5 6" key="1">
    <citation type="submission" date="2021-07" db="EMBL/GenBank/DDBJ databases">
        <title>Genomic diversity and antimicrobial resistance of Prevotella spp. isolated from chronic lung disease airways.</title>
        <authorList>
            <person name="Webb K.A."/>
            <person name="Olagoke O.S."/>
            <person name="Baird T."/>
            <person name="Neill J."/>
            <person name="Pham A."/>
            <person name="Wells T.J."/>
            <person name="Ramsay K.A."/>
            <person name="Bell S.C."/>
            <person name="Sarovich D.S."/>
            <person name="Price E.P."/>
        </authorList>
    </citation>
    <scope>NUCLEOTIDE SEQUENCE [LARGE SCALE GENOMIC DNA]</scope>
    <source>
        <strain evidence="5 6">SCHI0011.S.12</strain>
    </source>
</reference>
<keyword evidence="6" id="KW-1185">Reference proteome</keyword>
<evidence type="ECO:0000256" key="2">
    <source>
        <dbReference type="SAM" id="SignalP"/>
    </source>
</evidence>
<evidence type="ECO:0000313" key="5">
    <source>
        <dbReference type="EMBL" id="MBW4769859.1"/>
    </source>
</evidence>
<feature type="domain" description="Lnb-like transmembrane" evidence="4">
    <location>
        <begin position="265"/>
        <end position="395"/>
    </location>
</feature>
<feature type="transmembrane region" description="Helical" evidence="1">
    <location>
        <begin position="354"/>
        <end position="371"/>
    </location>
</feature>
<feature type="transmembrane region" description="Helical" evidence="1">
    <location>
        <begin position="294"/>
        <end position="316"/>
    </location>
</feature>
<protein>
    <submittedName>
        <fullName evidence="5">DUF4105 domain-containing protein</fullName>
    </submittedName>
</protein>
<name>A0ABS6YE58_9BACT</name>
<evidence type="ECO:0000313" key="6">
    <source>
        <dbReference type="Proteomes" id="UP000788426"/>
    </source>
</evidence>
<evidence type="ECO:0000256" key="1">
    <source>
        <dbReference type="SAM" id="Phobius"/>
    </source>
</evidence>
<accession>A0ABS6YE58</accession>
<dbReference type="EMBL" id="JAHXCT010000006">
    <property type="protein sequence ID" value="MBW4769859.1"/>
    <property type="molecule type" value="Genomic_DNA"/>
</dbReference>
<dbReference type="Pfam" id="PF13387">
    <property type="entry name" value="Lnb_N"/>
    <property type="match status" value="1"/>
</dbReference>
<organism evidence="5 6">
    <name type="scientific">Hoylesella nanceiensis</name>
    <dbReference type="NCBI Taxonomy" id="425941"/>
    <lineage>
        <taxon>Bacteria</taxon>
        <taxon>Pseudomonadati</taxon>
        <taxon>Bacteroidota</taxon>
        <taxon>Bacteroidia</taxon>
        <taxon>Bacteroidales</taxon>
        <taxon>Prevotellaceae</taxon>
        <taxon>Hoylesella</taxon>
    </lineage>
</organism>
<feature type="transmembrane region" description="Helical" evidence="1">
    <location>
        <begin position="269"/>
        <end position="287"/>
    </location>
</feature>
<proteinExistence type="predicted"/>
<gene>
    <name evidence="5" type="ORF">KZO38_08825</name>
</gene>
<keyword evidence="1" id="KW-0812">Transmembrane</keyword>
<dbReference type="Pfam" id="PF25221">
    <property type="entry name" value="5TMH_Lnb"/>
    <property type="match status" value="1"/>
</dbReference>
<keyword evidence="2" id="KW-0732">Signal</keyword>
<dbReference type="InterPro" id="IPR025178">
    <property type="entry name" value="Lnb_N"/>
</dbReference>
<dbReference type="Proteomes" id="UP000788426">
    <property type="component" value="Unassembled WGS sequence"/>
</dbReference>
<dbReference type="InterPro" id="IPR057436">
    <property type="entry name" value="5TMH_Lnb"/>
</dbReference>
<evidence type="ECO:0000259" key="4">
    <source>
        <dbReference type="Pfam" id="PF25221"/>
    </source>
</evidence>
<keyword evidence="1" id="KW-1133">Transmembrane helix</keyword>
<sequence length="400" mass="46196">MEYIKYKIKAIFLVILLLVSYKASAQESLNNSIQLDSVEISLLTCAPHNQIYSLYGHTALRVFNKETGDDVAVNYGMFSFKKPYFILRFVFGLTDYEMGIEPFEYFVAEYATYGCEVVQQKLNLTNEDKQRIISALQRNAEPNNKVYRYNYFYDNCTTRARDILLDNINGKVQYWGRKEVLVTYRTVVHQCTENHLWARFGNDLLLGVMADKPLSFEQKQFLPHQLMVDFGTASIVSNQQIKRKLVTETIQILPDSEESKGTPEPIRPLYIIIGVFCCVVIASLLQVKSNVIMWYLDAFLLLITGLSGLILFAMIFSQHPTVQLNFQILLLNPLSLIMLWSVVSKEMKHKAHTYWKVLAGFILLFMFLGLFQTYAEGMYFLALSLLIRCVVNIKYLDKVK</sequence>